<evidence type="ECO:0000313" key="11">
    <source>
        <dbReference type="Proteomes" id="UP000255326"/>
    </source>
</evidence>
<proteinExistence type="inferred from homology"/>
<comment type="caution">
    <text evidence="10">The sequence shown here is derived from an EMBL/GenBank/DDBJ whole genome shotgun (WGS) entry which is preliminary data.</text>
</comment>
<name>A0A370G5R0_9BACI</name>
<gene>
    <name evidence="10" type="ORF">DFR59_11568</name>
</gene>
<keyword evidence="4 10" id="KW-0378">Hydrolase</keyword>
<dbReference type="InterPro" id="IPR057309">
    <property type="entry name" value="PcsB_CC"/>
</dbReference>
<dbReference type="Gene3D" id="3.90.1720.10">
    <property type="entry name" value="endopeptidase domain like (from Nostoc punctiforme)"/>
    <property type="match status" value="1"/>
</dbReference>
<dbReference type="EMBL" id="QQAY01000015">
    <property type="protein sequence ID" value="RDI39161.1"/>
    <property type="molecule type" value="Genomic_DNA"/>
</dbReference>
<sequence length="475" mass="51687">MMNKQMKKLAFNTLSVIGISSLLFTYNNQAFAEDLHSKKQEIHNQQAQVQSEMNDKNAELSELQADAASLLEAMDSITAKVKDTNDKMAETTKDIADTQKEMDDLKQKISDTKKRIAQRDEILKNRARAMQVNGSSAGYLDVLMGAESFGDFIDRAVAVSTVVKADHNLLEEQKKDKAQLEESEQSVQDKMNQLQDDKKKIEDMKIQLKYQIAEKEAIMKKIKEEQIQTNLDLTDLQNQSANLSSQEKAILAEEQRQAELARKRAEAARAAKAAEEKARAERAAKAAKSAHASSVSSHSSNASSHSSSASSHSTSSSSQSAGESITHYTAPIPASNTIKKGAGAIESAISAGSSIVGRSPYNWGGGRNSTDIANRSFDCSSFVRWAYSEAGVDLGGITSTSTNTLVGLGKPVSASNMKRGDLVFFDTYKTNGHVGIYLGNGQFLDDNSSDGVSIDSMNNPYWKATFSGVVRRVVE</sequence>
<evidence type="ECO:0000259" key="9">
    <source>
        <dbReference type="PROSITE" id="PS51935"/>
    </source>
</evidence>
<dbReference type="GO" id="GO:0008234">
    <property type="term" value="F:cysteine-type peptidase activity"/>
    <property type="evidence" value="ECO:0007669"/>
    <property type="project" value="UniProtKB-KW"/>
</dbReference>
<evidence type="ECO:0000256" key="7">
    <source>
        <dbReference type="SAM" id="MobiDB-lite"/>
    </source>
</evidence>
<keyword evidence="2" id="KW-0645">Protease</keyword>
<dbReference type="PROSITE" id="PS51935">
    <property type="entry name" value="NLPC_P60"/>
    <property type="match status" value="1"/>
</dbReference>
<comment type="similarity">
    <text evidence="1">Belongs to the peptidase C40 family.</text>
</comment>
<feature type="coiled-coil region" evidence="6">
    <location>
        <begin position="39"/>
        <end position="115"/>
    </location>
</feature>
<dbReference type="Proteomes" id="UP000255326">
    <property type="component" value="Unassembled WGS sequence"/>
</dbReference>
<organism evidence="10 11">
    <name type="scientific">Falsibacillus pallidus</name>
    <dbReference type="NCBI Taxonomy" id="493781"/>
    <lineage>
        <taxon>Bacteria</taxon>
        <taxon>Bacillati</taxon>
        <taxon>Bacillota</taxon>
        <taxon>Bacilli</taxon>
        <taxon>Bacillales</taxon>
        <taxon>Bacillaceae</taxon>
        <taxon>Falsibacillus</taxon>
    </lineage>
</organism>
<keyword evidence="3 8" id="KW-0732">Signal</keyword>
<feature type="region of interest" description="Disordered" evidence="7">
    <location>
        <begin position="271"/>
        <end position="324"/>
    </location>
</feature>
<feature type="domain" description="NlpC/P60" evidence="9">
    <location>
        <begin position="342"/>
        <end position="473"/>
    </location>
</feature>
<dbReference type="PANTHER" id="PTHR47053">
    <property type="entry name" value="MUREIN DD-ENDOPEPTIDASE MEPH-RELATED"/>
    <property type="match status" value="1"/>
</dbReference>
<protein>
    <submittedName>
        <fullName evidence="10">Peptidoglycan hydrolase CwlO-like protein</fullName>
    </submittedName>
</protein>
<dbReference type="SUPFAM" id="SSF54001">
    <property type="entry name" value="Cysteine proteinases"/>
    <property type="match status" value="1"/>
</dbReference>
<evidence type="ECO:0000313" key="10">
    <source>
        <dbReference type="EMBL" id="RDI39161.1"/>
    </source>
</evidence>
<keyword evidence="6" id="KW-0175">Coiled coil</keyword>
<feature type="signal peptide" evidence="8">
    <location>
        <begin position="1"/>
        <end position="32"/>
    </location>
</feature>
<evidence type="ECO:0000256" key="4">
    <source>
        <dbReference type="ARBA" id="ARBA00022801"/>
    </source>
</evidence>
<evidence type="ECO:0000256" key="3">
    <source>
        <dbReference type="ARBA" id="ARBA00022729"/>
    </source>
</evidence>
<feature type="chain" id="PRO_5017009153" evidence="8">
    <location>
        <begin position="33"/>
        <end position="475"/>
    </location>
</feature>
<keyword evidence="5" id="KW-0788">Thiol protease</keyword>
<dbReference type="Pfam" id="PF00877">
    <property type="entry name" value="NLPC_P60"/>
    <property type="match status" value="1"/>
</dbReference>
<dbReference type="InterPro" id="IPR038765">
    <property type="entry name" value="Papain-like_cys_pep_sf"/>
</dbReference>
<reference evidence="10 11" key="1">
    <citation type="submission" date="2018-07" db="EMBL/GenBank/DDBJ databases">
        <title>Genomic Encyclopedia of Type Strains, Phase IV (KMG-IV): sequencing the most valuable type-strain genomes for metagenomic binning, comparative biology and taxonomic classification.</title>
        <authorList>
            <person name="Goeker M."/>
        </authorList>
    </citation>
    <scope>NUCLEOTIDE SEQUENCE [LARGE SCALE GENOMIC DNA]</scope>
    <source>
        <strain evidence="10 11">DSM 25281</strain>
    </source>
</reference>
<dbReference type="Gene3D" id="6.10.250.3150">
    <property type="match status" value="1"/>
</dbReference>
<dbReference type="GO" id="GO:0006508">
    <property type="term" value="P:proteolysis"/>
    <property type="evidence" value="ECO:0007669"/>
    <property type="project" value="UniProtKB-KW"/>
</dbReference>
<feature type="compositionally biased region" description="Basic and acidic residues" evidence="7">
    <location>
        <begin position="271"/>
        <end position="284"/>
    </location>
</feature>
<evidence type="ECO:0000256" key="1">
    <source>
        <dbReference type="ARBA" id="ARBA00007074"/>
    </source>
</evidence>
<evidence type="ECO:0000256" key="6">
    <source>
        <dbReference type="SAM" id="Coils"/>
    </source>
</evidence>
<dbReference type="InterPro" id="IPR000064">
    <property type="entry name" value="NLP_P60_dom"/>
</dbReference>
<dbReference type="PANTHER" id="PTHR47053:SF1">
    <property type="entry name" value="MUREIN DD-ENDOPEPTIDASE MEPH-RELATED"/>
    <property type="match status" value="1"/>
</dbReference>
<evidence type="ECO:0000256" key="5">
    <source>
        <dbReference type="ARBA" id="ARBA00022807"/>
    </source>
</evidence>
<dbReference type="InterPro" id="IPR051202">
    <property type="entry name" value="Peptidase_C40"/>
</dbReference>
<accession>A0A370G5R0</accession>
<keyword evidence="11" id="KW-1185">Reference proteome</keyword>
<feature type="compositionally biased region" description="Low complexity" evidence="7">
    <location>
        <begin position="286"/>
        <end position="324"/>
    </location>
</feature>
<dbReference type="AlphaFoldDB" id="A0A370G5R0"/>
<evidence type="ECO:0000256" key="2">
    <source>
        <dbReference type="ARBA" id="ARBA00022670"/>
    </source>
</evidence>
<evidence type="ECO:0000256" key="8">
    <source>
        <dbReference type="SAM" id="SignalP"/>
    </source>
</evidence>
<dbReference type="Pfam" id="PF24568">
    <property type="entry name" value="CC_PcsB"/>
    <property type="match status" value="1"/>
</dbReference>